<keyword evidence="1" id="KW-0812">Transmembrane</keyword>
<gene>
    <name evidence="2" type="ORF">BGE01nite_12300</name>
</gene>
<feature type="transmembrane region" description="Helical" evidence="1">
    <location>
        <begin position="149"/>
        <end position="171"/>
    </location>
</feature>
<comment type="caution">
    <text evidence="2">The sequence shown here is derived from an EMBL/GenBank/DDBJ whole genome shotgun (WGS) entry which is preliminary data.</text>
</comment>
<dbReference type="EMBL" id="BKAG01000006">
    <property type="protein sequence ID" value="GEP41939.1"/>
    <property type="molecule type" value="Genomic_DNA"/>
</dbReference>
<feature type="transmembrane region" description="Helical" evidence="1">
    <location>
        <begin position="183"/>
        <end position="202"/>
    </location>
</feature>
<evidence type="ECO:0000313" key="3">
    <source>
        <dbReference type="Proteomes" id="UP000321577"/>
    </source>
</evidence>
<sequence length="583" mass="63690">MISDTPAMTAGGMHGLSSVRERTARALLGERPLARLWHQIRHEWQFQRWLVLVEWLLLGGAALASLEEKPGTLADLTLTPAFFLALLITGRSVRADAPCNTDVMSHTRPVGRATVWGAKVLFFTFTLLLPFVVQALPQFRGFSFGAVEWFGVVMGTLLPAAVLGTLTAVLLSHARSMRESTALGFLALVLITGLVVAMANLSDDNDKMLCGAGVAAVMLIFSALTSWWLLSVRTSRCLSLACLLLGGATACALPFAWGWGWDWRQVPRLAYTATPLSLHIGSAPASGGQVLWPSLHLVGLPPDHVASVIALAPVSLEKAPWPPKGVISSDYTSVNTTTGMESQLPRWMTENHTEALAAHYPPGSLWLGYPVDDPRGPSLAGVLKHTLKTEPKAAEKPWRLRVAISRMHRVFSRPLGEAIREPMRVASPTPGCRLDFRLGMLDVPSYGGQILFAGRLEHRFPLLVPEGSHARIRPLGYLPQQNFMAVLHSPALGEVRVGQETEDPSSPDEPAVFFSGHSRRANFTLPHPRAQMDMTGLTLEKWVAESTLDLWWPEEKGTLDLEITAEQMAEALAAENKLRPISR</sequence>
<proteinExistence type="predicted"/>
<feature type="transmembrane region" description="Helical" evidence="1">
    <location>
        <begin position="49"/>
        <end position="66"/>
    </location>
</feature>
<dbReference type="OrthoDB" id="9890597at2"/>
<keyword evidence="1" id="KW-0472">Membrane</keyword>
<feature type="transmembrane region" description="Helical" evidence="1">
    <location>
        <begin position="114"/>
        <end position="137"/>
    </location>
</feature>
<name>A0A512M5D9_9BACT</name>
<feature type="transmembrane region" description="Helical" evidence="1">
    <location>
        <begin position="208"/>
        <end position="230"/>
    </location>
</feature>
<feature type="transmembrane region" description="Helical" evidence="1">
    <location>
        <begin position="237"/>
        <end position="259"/>
    </location>
</feature>
<protein>
    <submittedName>
        <fullName evidence="2">Uncharacterized protein</fullName>
    </submittedName>
</protein>
<keyword evidence="1" id="KW-1133">Transmembrane helix</keyword>
<reference evidence="2 3" key="1">
    <citation type="submission" date="2019-07" db="EMBL/GenBank/DDBJ databases">
        <title>Whole genome shotgun sequence of Brevifollis gellanilyticus NBRC 108608.</title>
        <authorList>
            <person name="Hosoyama A."/>
            <person name="Uohara A."/>
            <person name="Ohji S."/>
            <person name="Ichikawa N."/>
        </authorList>
    </citation>
    <scope>NUCLEOTIDE SEQUENCE [LARGE SCALE GENOMIC DNA]</scope>
    <source>
        <strain evidence="2 3">NBRC 108608</strain>
    </source>
</reference>
<dbReference type="Proteomes" id="UP000321577">
    <property type="component" value="Unassembled WGS sequence"/>
</dbReference>
<evidence type="ECO:0000313" key="2">
    <source>
        <dbReference type="EMBL" id="GEP41939.1"/>
    </source>
</evidence>
<feature type="transmembrane region" description="Helical" evidence="1">
    <location>
        <begin position="72"/>
        <end position="93"/>
    </location>
</feature>
<accession>A0A512M5D9</accession>
<organism evidence="2 3">
    <name type="scientific">Brevifollis gellanilyticus</name>
    <dbReference type="NCBI Taxonomy" id="748831"/>
    <lineage>
        <taxon>Bacteria</taxon>
        <taxon>Pseudomonadati</taxon>
        <taxon>Verrucomicrobiota</taxon>
        <taxon>Verrucomicrobiia</taxon>
        <taxon>Verrucomicrobiales</taxon>
        <taxon>Verrucomicrobiaceae</taxon>
    </lineage>
</organism>
<dbReference type="RefSeq" id="WP_146849496.1">
    <property type="nucleotide sequence ID" value="NZ_BKAG01000006.1"/>
</dbReference>
<dbReference type="AlphaFoldDB" id="A0A512M5D9"/>
<keyword evidence="3" id="KW-1185">Reference proteome</keyword>
<evidence type="ECO:0000256" key="1">
    <source>
        <dbReference type="SAM" id="Phobius"/>
    </source>
</evidence>